<organism evidence="5 6">
    <name type="scientific">Asanoa ferruginea</name>
    <dbReference type="NCBI Taxonomy" id="53367"/>
    <lineage>
        <taxon>Bacteria</taxon>
        <taxon>Bacillati</taxon>
        <taxon>Actinomycetota</taxon>
        <taxon>Actinomycetes</taxon>
        <taxon>Micromonosporales</taxon>
        <taxon>Micromonosporaceae</taxon>
        <taxon>Asanoa</taxon>
    </lineage>
</organism>
<dbReference type="Proteomes" id="UP000256913">
    <property type="component" value="Unassembled WGS sequence"/>
</dbReference>
<reference evidence="5 6" key="1">
    <citation type="submission" date="2018-08" db="EMBL/GenBank/DDBJ databases">
        <title>Sequencing the genomes of 1000 actinobacteria strains.</title>
        <authorList>
            <person name="Klenk H.-P."/>
        </authorList>
    </citation>
    <scope>NUCLEOTIDE SEQUENCE [LARGE SCALE GENOMIC DNA]</scope>
    <source>
        <strain evidence="5 6">DSM 44099</strain>
    </source>
</reference>
<dbReference type="EMBL" id="QUMQ01000001">
    <property type="protein sequence ID" value="REG00755.1"/>
    <property type="molecule type" value="Genomic_DNA"/>
</dbReference>
<dbReference type="GO" id="GO:0016787">
    <property type="term" value="F:hydrolase activity"/>
    <property type="evidence" value="ECO:0007669"/>
    <property type="project" value="UniProtKB-KW"/>
</dbReference>
<dbReference type="Gene3D" id="3.30.428.10">
    <property type="entry name" value="HIT-like"/>
    <property type="match status" value="1"/>
</dbReference>
<dbReference type="PRINTS" id="PR00332">
    <property type="entry name" value="HISTRIAD"/>
</dbReference>
<keyword evidence="5" id="KW-0378">Hydrolase</keyword>
<dbReference type="PANTHER" id="PTHR46648">
    <property type="entry name" value="HIT FAMILY PROTEIN 1"/>
    <property type="match status" value="1"/>
</dbReference>
<dbReference type="GO" id="GO:0009117">
    <property type="term" value="P:nucleotide metabolic process"/>
    <property type="evidence" value="ECO:0007669"/>
    <property type="project" value="TreeGrafter"/>
</dbReference>
<dbReference type="InterPro" id="IPR036265">
    <property type="entry name" value="HIT-like_sf"/>
</dbReference>
<protein>
    <submittedName>
        <fullName evidence="5">Diadenosine tetraphosphate (Ap4A) HIT family hydrolase</fullName>
    </submittedName>
</protein>
<dbReference type="InterPro" id="IPR001310">
    <property type="entry name" value="Histidine_triad_HIT"/>
</dbReference>
<dbReference type="PANTHER" id="PTHR46648:SF1">
    <property type="entry name" value="ADENOSINE 5'-MONOPHOSPHORAMIDASE HNT1"/>
    <property type="match status" value="1"/>
</dbReference>
<evidence type="ECO:0000256" key="1">
    <source>
        <dbReference type="PIRSR" id="PIRSR601310-1"/>
    </source>
</evidence>
<feature type="short sequence motif" description="Histidine triad motif" evidence="2 3">
    <location>
        <begin position="94"/>
        <end position="98"/>
    </location>
</feature>
<dbReference type="AlphaFoldDB" id="A0A3D9ZVV7"/>
<accession>A0A3D9ZVV7</accession>
<evidence type="ECO:0000313" key="5">
    <source>
        <dbReference type="EMBL" id="REG00755.1"/>
    </source>
</evidence>
<dbReference type="PROSITE" id="PS51084">
    <property type="entry name" value="HIT_2"/>
    <property type="match status" value="1"/>
</dbReference>
<evidence type="ECO:0000313" key="6">
    <source>
        <dbReference type="Proteomes" id="UP000256913"/>
    </source>
</evidence>
<feature type="active site" description="Tele-AMP-histidine intermediate" evidence="1">
    <location>
        <position position="96"/>
    </location>
</feature>
<gene>
    <name evidence="5" type="ORF">DFJ67_6812</name>
</gene>
<comment type="caution">
    <text evidence="5">The sequence shown here is derived from an EMBL/GenBank/DDBJ whole genome shotgun (WGS) entry which is preliminary data.</text>
</comment>
<evidence type="ECO:0000256" key="2">
    <source>
        <dbReference type="PIRSR" id="PIRSR601310-3"/>
    </source>
</evidence>
<sequence length="134" mass="14349">MPVMATVFSMIIAGELPGRFVHQDDEVVAFLSIAPLTPGHTLVVPRAEVDDWTTLDPALWSHLTGVAARIGVAVRTAFDAPRAGLVIAGFEVPHAHVHVFPARGLADFDFANARPDTPAAELDDAHRRLLAALD</sequence>
<keyword evidence="6" id="KW-1185">Reference proteome</keyword>
<evidence type="ECO:0000259" key="4">
    <source>
        <dbReference type="PROSITE" id="PS51084"/>
    </source>
</evidence>
<dbReference type="SUPFAM" id="SSF54197">
    <property type="entry name" value="HIT-like"/>
    <property type="match status" value="1"/>
</dbReference>
<feature type="domain" description="HIT" evidence="4">
    <location>
        <begin position="7"/>
        <end position="110"/>
    </location>
</feature>
<dbReference type="InterPro" id="IPR011146">
    <property type="entry name" value="HIT-like"/>
</dbReference>
<dbReference type="Pfam" id="PF01230">
    <property type="entry name" value="HIT"/>
    <property type="match status" value="1"/>
</dbReference>
<evidence type="ECO:0000256" key="3">
    <source>
        <dbReference type="PROSITE-ProRule" id="PRU00464"/>
    </source>
</evidence>
<name>A0A3D9ZVV7_9ACTN</name>
<proteinExistence type="predicted"/>